<accession>A0A6S7JNN2</accession>
<reference evidence="1" key="1">
    <citation type="submission" date="2020-04" db="EMBL/GenBank/DDBJ databases">
        <authorList>
            <person name="Alioto T."/>
            <person name="Alioto T."/>
            <person name="Gomez Garrido J."/>
        </authorList>
    </citation>
    <scope>NUCLEOTIDE SEQUENCE</scope>
    <source>
        <strain evidence="1">A484AB</strain>
    </source>
</reference>
<gene>
    <name evidence="1" type="ORF">PACLA_8A027504</name>
</gene>
<keyword evidence="2" id="KW-1185">Reference proteome</keyword>
<protein>
    <submittedName>
        <fullName evidence="1">Uncharacterized protein</fullName>
    </submittedName>
</protein>
<evidence type="ECO:0000313" key="2">
    <source>
        <dbReference type="Proteomes" id="UP001152795"/>
    </source>
</evidence>
<evidence type="ECO:0000313" key="1">
    <source>
        <dbReference type="EMBL" id="CAB4030730.1"/>
    </source>
</evidence>
<sequence length="81" mass="9317">MKENTEDIVNKDPENEDVLLRPVFRNIELCVGWKVTGQELTHDANGKNSKKAILVNWEEPTIEDSFTHARNFATDLTTLLY</sequence>
<dbReference type="AlphaFoldDB" id="A0A6S7JNN2"/>
<feature type="non-terminal residue" evidence="1">
    <location>
        <position position="1"/>
    </location>
</feature>
<proteinExistence type="predicted"/>
<comment type="caution">
    <text evidence="1">The sequence shown here is derived from an EMBL/GenBank/DDBJ whole genome shotgun (WGS) entry which is preliminary data.</text>
</comment>
<dbReference type="EMBL" id="CACRXK020017097">
    <property type="protein sequence ID" value="CAB4030730.1"/>
    <property type="molecule type" value="Genomic_DNA"/>
</dbReference>
<dbReference type="Proteomes" id="UP001152795">
    <property type="component" value="Unassembled WGS sequence"/>
</dbReference>
<organism evidence="1 2">
    <name type="scientific">Paramuricea clavata</name>
    <name type="common">Red gorgonian</name>
    <name type="synonym">Violescent sea-whip</name>
    <dbReference type="NCBI Taxonomy" id="317549"/>
    <lineage>
        <taxon>Eukaryota</taxon>
        <taxon>Metazoa</taxon>
        <taxon>Cnidaria</taxon>
        <taxon>Anthozoa</taxon>
        <taxon>Octocorallia</taxon>
        <taxon>Malacalcyonacea</taxon>
        <taxon>Plexauridae</taxon>
        <taxon>Paramuricea</taxon>
    </lineage>
</organism>
<name>A0A6S7JNN2_PARCT</name>